<dbReference type="InterPro" id="IPR025877">
    <property type="entry name" value="MobA-like_NTP_Trfase"/>
</dbReference>
<dbReference type="RefSeq" id="WP_183417414.1">
    <property type="nucleotide sequence ID" value="NZ_JACHXA010000009.1"/>
</dbReference>
<dbReference type="PANTHER" id="PTHR43777:SF1">
    <property type="entry name" value="MOLYBDENUM COFACTOR CYTIDYLYLTRANSFERASE"/>
    <property type="match status" value="1"/>
</dbReference>
<dbReference type="Gene3D" id="3.90.550.10">
    <property type="entry name" value="Spore Coat Polysaccharide Biosynthesis Protein SpsA, Chain A"/>
    <property type="match status" value="1"/>
</dbReference>
<gene>
    <name evidence="3" type="ORF">FHR98_002890</name>
</gene>
<dbReference type="AlphaFoldDB" id="A0A839SVS5"/>
<dbReference type="Pfam" id="PF12804">
    <property type="entry name" value="NTP_transf_3"/>
    <property type="match status" value="1"/>
</dbReference>
<evidence type="ECO:0000313" key="4">
    <source>
        <dbReference type="Proteomes" id="UP000581135"/>
    </source>
</evidence>
<reference evidence="3 4" key="1">
    <citation type="submission" date="2020-08" db="EMBL/GenBank/DDBJ databases">
        <title>Genomic Encyclopedia of Type Strains, Phase III (KMG-III): the genomes of soil and plant-associated and newly described type strains.</title>
        <authorList>
            <person name="Whitman W."/>
        </authorList>
    </citation>
    <scope>NUCLEOTIDE SEQUENCE [LARGE SCALE GENOMIC DNA]</scope>
    <source>
        <strain evidence="3 4">CECT 8803</strain>
    </source>
</reference>
<feature type="domain" description="MobA-like NTP transferase" evidence="2">
    <location>
        <begin position="28"/>
        <end position="145"/>
    </location>
</feature>
<evidence type="ECO:0000259" key="2">
    <source>
        <dbReference type="Pfam" id="PF12804"/>
    </source>
</evidence>
<evidence type="ECO:0000256" key="1">
    <source>
        <dbReference type="ARBA" id="ARBA00022842"/>
    </source>
</evidence>
<sequence>MTSATEKLAAIVLAGRRRSGDPLANALGLPDKWMVEVGGKQMLSRVLNALHESERFNQILVVSDAPEAVRKSETAQRINALGQLRILAPSGSPASSVLEALAKLPEETGVLLTTADHALLQAGQIKTFLDGAPEDADFVAALADVEALQRRFPEVKRTAWRFSDQKVAGCNLFLMRGKPARNLLTLWRSVEADRKRPLRILRRFGLGLLLSYLLGRLSLQRALDRLSKLADCKIAAFHHPDPLVGIDVDTLEDLKLVESILTQGQADNIS</sequence>
<name>A0A839SVS5_9PROT</name>
<dbReference type="SUPFAM" id="SSF53448">
    <property type="entry name" value="Nucleotide-diphospho-sugar transferases"/>
    <property type="match status" value="1"/>
</dbReference>
<dbReference type="Proteomes" id="UP000581135">
    <property type="component" value="Unassembled WGS sequence"/>
</dbReference>
<organism evidence="3 4">
    <name type="scientific">Limibacillus halophilus</name>
    <dbReference type="NCBI Taxonomy" id="1579333"/>
    <lineage>
        <taxon>Bacteria</taxon>
        <taxon>Pseudomonadati</taxon>
        <taxon>Pseudomonadota</taxon>
        <taxon>Alphaproteobacteria</taxon>
        <taxon>Rhodospirillales</taxon>
        <taxon>Rhodovibrionaceae</taxon>
        <taxon>Limibacillus</taxon>
    </lineage>
</organism>
<keyword evidence="4" id="KW-1185">Reference proteome</keyword>
<proteinExistence type="predicted"/>
<dbReference type="GO" id="GO:0016779">
    <property type="term" value="F:nucleotidyltransferase activity"/>
    <property type="evidence" value="ECO:0007669"/>
    <property type="project" value="UniProtKB-ARBA"/>
</dbReference>
<dbReference type="InterPro" id="IPR029044">
    <property type="entry name" value="Nucleotide-diphossugar_trans"/>
</dbReference>
<dbReference type="EMBL" id="JACHXA010000009">
    <property type="protein sequence ID" value="MBB3066582.1"/>
    <property type="molecule type" value="Genomic_DNA"/>
</dbReference>
<dbReference type="PANTHER" id="PTHR43777">
    <property type="entry name" value="MOLYBDENUM COFACTOR CYTIDYLYLTRANSFERASE"/>
    <property type="match status" value="1"/>
</dbReference>
<accession>A0A839SVS5</accession>
<evidence type="ECO:0000313" key="3">
    <source>
        <dbReference type="EMBL" id="MBB3066582.1"/>
    </source>
</evidence>
<keyword evidence="1" id="KW-0460">Magnesium</keyword>
<comment type="caution">
    <text evidence="3">The sequence shown here is derived from an EMBL/GenBank/DDBJ whole genome shotgun (WGS) entry which is preliminary data.</text>
</comment>
<protein>
    <submittedName>
        <fullName evidence="3">CMP-N-acetylneuraminic acid synthetase</fullName>
    </submittedName>
</protein>